<reference evidence="2" key="1">
    <citation type="submission" date="2022-11" db="UniProtKB">
        <authorList>
            <consortium name="WormBaseParasite"/>
        </authorList>
    </citation>
    <scope>IDENTIFICATION</scope>
</reference>
<proteinExistence type="predicted"/>
<evidence type="ECO:0000313" key="2">
    <source>
        <dbReference type="WBParaSite" id="PgR016_g090_t01"/>
    </source>
</evidence>
<protein>
    <submittedName>
        <fullName evidence="2">Uncharacterized protein</fullName>
    </submittedName>
</protein>
<dbReference type="WBParaSite" id="PgR016_g090_t01">
    <property type="protein sequence ID" value="PgR016_g090_t01"/>
    <property type="gene ID" value="PgR016_g090"/>
</dbReference>
<keyword evidence="1" id="KW-1185">Reference proteome</keyword>
<evidence type="ECO:0000313" key="1">
    <source>
        <dbReference type="Proteomes" id="UP000887569"/>
    </source>
</evidence>
<sequence length="159" mass="18273">MGLISEYLPFPPPSTPFLITLISAQNFRHPIIKRGKNIFLANLLENRAHRVDEVDLSGVRGENFDNFHSLVMLISTHLCAKTVRNFFRKQKSFIYFKENFSGHIEKLSQCEMTDVIKSEIEVKILISSIDYLSVPVHRSFFSTDLSVSLSKNVIFCSFQ</sequence>
<dbReference type="Proteomes" id="UP000887569">
    <property type="component" value="Unplaced"/>
</dbReference>
<organism evidence="1 2">
    <name type="scientific">Parascaris univalens</name>
    <name type="common">Nematode worm</name>
    <dbReference type="NCBI Taxonomy" id="6257"/>
    <lineage>
        <taxon>Eukaryota</taxon>
        <taxon>Metazoa</taxon>
        <taxon>Ecdysozoa</taxon>
        <taxon>Nematoda</taxon>
        <taxon>Chromadorea</taxon>
        <taxon>Rhabditida</taxon>
        <taxon>Spirurina</taxon>
        <taxon>Ascaridomorpha</taxon>
        <taxon>Ascaridoidea</taxon>
        <taxon>Ascarididae</taxon>
        <taxon>Parascaris</taxon>
    </lineage>
</organism>
<accession>A0A915AU41</accession>
<dbReference type="AlphaFoldDB" id="A0A915AU41"/>
<name>A0A915AU41_PARUN</name>